<dbReference type="EMBL" id="NIPW01000008">
    <property type="protein sequence ID" value="OWJ79402.1"/>
    <property type="molecule type" value="Genomic_DNA"/>
</dbReference>
<protein>
    <submittedName>
        <fullName evidence="1">Amino acid-binding ACT domain-containing protein</fullName>
    </submittedName>
</protein>
<reference evidence="1 2" key="1">
    <citation type="submission" date="2016-12" db="EMBL/GenBank/DDBJ databases">
        <title>Comparison of Traditional DNA-DNA Hybridization with In Silico Genomic Analysis.</title>
        <authorList>
            <person name="Nicholson A.C."/>
            <person name="Humrighouse B.W."/>
            <person name="Graziano J."/>
            <person name="Lasker B."/>
            <person name="Whitney A.M."/>
            <person name="Mcquiston J.R."/>
        </authorList>
    </citation>
    <scope>NUCLEOTIDE SEQUENCE [LARGE SCALE GENOMIC DNA]</scope>
    <source>
        <strain evidence="1 2">H2240</strain>
    </source>
</reference>
<dbReference type="Proteomes" id="UP000196878">
    <property type="component" value="Unassembled WGS sequence"/>
</dbReference>
<sequence>MFDVAFDLNAHSLADLGEAMGRAGIAFEGGGMFSHGRGVAAHFLFADAEAAKAAAEAAGIPVTAVSRPLIRRLKQGEPGQLGAIAQALAEAGVAITAQYSDHHNRLILLVDEPEAGHVATLAWQG</sequence>
<proteinExistence type="predicted"/>
<keyword evidence="2" id="KW-1185">Reference proteome</keyword>
<accession>A0A212ADX1</accession>
<gene>
    <name evidence="1" type="ORF">CDV49_05855</name>
</gene>
<dbReference type="RefSeq" id="WP_088214630.1">
    <property type="nucleotide sequence ID" value="NZ_NIPW01000008.1"/>
</dbReference>
<organism evidence="1 2">
    <name type="scientific">Haematobacter genomosp. 1</name>
    <dbReference type="NCBI Taxonomy" id="366618"/>
    <lineage>
        <taxon>Bacteria</taxon>
        <taxon>Pseudomonadati</taxon>
        <taxon>Pseudomonadota</taxon>
        <taxon>Alphaproteobacteria</taxon>
        <taxon>Rhodobacterales</taxon>
        <taxon>Paracoccaceae</taxon>
        <taxon>Haematobacter</taxon>
    </lineage>
</organism>
<dbReference type="OrthoDB" id="1438443at2"/>
<dbReference type="Gene3D" id="3.30.2130.10">
    <property type="entry name" value="VC0802-like"/>
    <property type="match status" value="1"/>
</dbReference>
<name>A0A212ADX1_9RHOB</name>
<comment type="caution">
    <text evidence="1">The sequence shown here is derived from an EMBL/GenBank/DDBJ whole genome shotgun (WGS) entry which is preliminary data.</text>
</comment>
<dbReference type="AlphaFoldDB" id="A0A212ADX1"/>
<evidence type="ECO:0000313" key="2">
    <source>
        <dbReference type="Proteomes" id="UP000196878"/>
    </source>
</evidence>
<evidence type="ECO:0000313" key="1">
    <source>
        <dbReference type="EMBL" id="OWJ79402.1"/>
    </source>
</evidence>